<evidence type="ECO:0000313" key="8">
    <source>
        <dbReference type="EMBL" id="CUQ67710.1"/>
    </source>
</evidence>
<dbReference type="Pfam" id="PF00005">
    <property type="entry name" value="ABC_tran"/>
    <property type="match status" value="1"/>
</dbReference>
<dbReference type="CDD" id="cd03301">
    <property type="entry name" value="ABC_MalK_N"/>
    <property type="match status" value="1"/>
</dbReference>
<dbReference type="KEGG" id="nio:NITINOP_2738"/>
<dbReference type="SUPFAM" id="SSF50331">
    <property type="entry name" value="MOP-like"/>
    <property type="match status" value="1"/>
</dbReference>
<proteinExistence type="predicted"/>
<dbReference type="InterPro" id="IPR017871">
    <property type="entry name" value="ABC_transporter-like_CS"/>
</dbReference>
<evidence type="ECO:0000256" key="3">
    <source>
        <dbReference type="ARBA" id="ARBA00022741"/>
    </source>
</evidence>
<dbReference type="PROSITE" id="PS00211">
    <property type="entry name" value="ABC_TRANSPORTER_1"/>
    <property type="match status" value="1"/>
</dbReference>
<dbReference type="InterPro" id="IPR012340">
    <property type="entry name" value="NA-bd_OB-fold"/>
</dbReference>
<dbReference type="InterPro" id="IPR003593">
    <property type="entry name" value="AAA+_ATPase"/>
</dbReference>
<reference evidence="9" key="1">
    <citation type="submission" date="2015-09" db="EMBL/GenBank/DDBJ databases">
        <authorList>
            <person name="Daims H."/>
        </authorList>
    </citation>
    <scope>NUCLEOTIDE SEQUENCE [LARGE SCALE GENOMIC DNA]</scope>
</reference>
<dbReference type="GO" id="GO:0016887">
    <property type="term" value="F:ATP hydrolysis activity"/>
    <property type="evidence" value="ECO:0007669"/>
    <property type="project" value="InterPro"/>
</dbReference>
<evidence type="ECO:0000256" key="1">
    <source>
        <dbReference type="ARBA" id="ARBA00022448"/>
    </source>
</evidence>
<dbReference type="InterPro" id="IPR027417">
    <property type="entry name" value="P-loop_NTPase"/>
</dbReference>
<dbReference type="GO" id="GO:0005524">
    <property type="term" value="F:ATP binding"/>
    <property type="evidence" value="ECO:0007669"/>
    <property type="project" value="UniProtKB-KW"/>
</dbReference>
<evidence type="ECO:0000256" key="6">
    <source>
        <dbReference type="ARBA" id="ARBA00023136"/>
    </source>
</evidence>
<feature type="domain" description="ABC transporter" evidence="7">
    <location>
        <begin position="4"/>
        <end position="238"/>
    </location>
</feature>
<dbReference type="InterPro" id="IPR015855">
    <property type="entry name" value="ABC_transpr_MalK-like"/>
</dbReference>
<dbReference type="Gene3D" id="2.40.50.100">
    <property type="match status" value="1"/>
</dbReference>
<dbReference type="PROSITE" id="PS50893">
    <property type="entry name" value="ABC_TRANSPORTER_2"/>
    <property type="match status" value="1"/>
</dbReference>
<dbReference type="GO" id="GO:0008643">
    <property type="term" value="P:carbohydrate transport"/>
    <property type="evidence" value="ECO:0007669"/>
    <property type="project" value="InterPro"/>
</dbReference>
<gene>
    <name evidence="8" type="ORF">NITINOP_2738</name>
</gene>
<keyword evidence="8" id="KW-0762">Sugar transport</keyword>
<keyword evidence="3" id="KW-0547">Nucleotide-binding</keyword>
<keyword evidence="6" id="KW-0472">Membrane</keyword>
<dbReference type="STRING" id="1715989.NITINOP_2738"/>
<evidence type="ECO:0000259" key="7">
    <source>
        <dbReference type="PROSITE" id="PS50893"/>
    </source>
</evidence>
<dbReference type="FunFam" id="3.40.50.300:FF:000042">
    <property type="entry name" value="Maltose/maltodextrin ABC transporter, ATP-binding protein"/>
    <property type="match status" value="1"/>
</dbReference>
<protein>
    <submittedName>
        <fullName evidence="8">Putative ABC-type sugar transport system, ATPase component</fullName>
    </submittedName>
</protein>
<dbReference type="OrthoDB" id="9778160at2"/>
<name>A0A0S4KWZ6_9BACT</name>
<dbReference type="InterPro" id="IPR003439">
    <property type="entry name" value="ABC_transporter-like_ATP-bd"/>
</dbReference>
<evidence type="ECO:0000256" key="2">
    <source>
        <dbReference type="ARBA" id="ARBA00022475"/>
    </source>
</evidence>
<dbReference type="PANTHER" id="PTHR43875:SF15">
    <property type="entry name" value="TREHALOSE IMPORT ATP-BINDING PROTEIN SUGC"/>
    <property type="match status" value="1"/>
</dbReference>
<dbReference type="SUPFAM" id="SSF52540">
    <property type="entry name" value="P-loop containing nucleoside triphosphate hydrolases"/>
    <property type="match status" value="1"/>
</dbReference>
<dbReference type="GO" id="GO:0140359">
    <property type="term" value="F:ABC-type transporter activity"/>
    <property type="evidence" value="ECO:0007669"/>
    <property type="project" value="InterPro"/>
</dbReference>
<accession>A0A0S4KWZ6</accession>
<dbReference type="Gene3D" id="3.40.50.300">
    <property type="entry name" value="P-loop containing nucleotide triphosphate hydrolases"/>
    <property type="match status" value="1"/>
</dbReference>
<evidence type="ECO:0000313" key="9">
    <source>
        <dbReference type="Proteomes" id="UP000066284"/>
    </source>
</evidence>
<dbReference type="PANTHER" id="PTHR43875">
    <property type="entry name" value="MALTODEXTRIN IMPORT ATP-BINDING PROTEIN MSMX"/>
    <property type="match status" value="1"/>
</dbReference>
<dbReference type="Gene3D" id="2.40.50.140">
    <property type="entry name" value="Nucleic acid-binding proteins"/>
    <property type="match status" value="1"/>
</dbReference>
<dbReference type="AlphaFoldDB" id="A0A0S4KWZ6"/>
<keyword evidence="2" id="KW-1003">Cell membrane</keyword>
<dbReference type="InterPro" id="IPR008995">
    <property type="entry name" value="Mo/tungstate-bd_C_term_dom"/>
</dbReference>
<keyword evidence="5" id="KW-1278">Translocase</keyword>
<keyword evidence="4" id="KW-0067">ATP-binding</keyword>
<sequence>MTEMRIEGLEKLIGTTAILHSLDLTVKDGEFFVLVGPSGCGKSTLLHLLAGLDRPTSGRILFDGRDVTDLDPRERDVALVFQTYALYPHMTVRDNLSFPLRVRKKARRLDRAMIEDEVRRMAGVLGLDTLLDRRPQELSGGQRQRVALGRALIRKPRLFLLDEPLSNLDTQLRAAMRAELRRLHEEFKVTTVYVTHDQSEALTMGDRLGVLHGGSLRQVGNPREVYDGPADVFVAGFVGYPPMNLFDARMEDGTITAGPLRFPLPAEASTIAPGQMVTVGVRPEDVTVGPATEEKTRRAVQGIVRLVEPAWPIAWVTVELSDSDEVVTIVGATIPGYVPKIGEAAVVETGREALHLFDQATGRRYDRPQRRITT</sequence>
<keyword evidence="1" id="KW-0813">Transport</keyword>
<dbReference type="EMBL" id="LN885086">
    <property type="protein sequence ID" value="CUQ67710.1"/>
    <property type="molecule type" value="Genomic_DNA"/>
</dbReference>
<dbReference type="RefSeq" id="WP_062486484.1">
    <property type="nucleotide sequence ID" value="NZ_LN885086.1"/>
</dbReference>
<dbReference type="InterPro" id="IPR047641">
    <property type="entry name" value="ABC_transpr_MalK/UgpC-like"/>
</dbReference>
<dbReference type="SMART" id="SM00382">
    <property type="entry name" value="AAA"/>
    <property type="match status" value="1"/>
</dbReference>
<evidence type="ECO:0000256" key="5">
    <source>
        <dbReference type="ARBA" id="ARBA00022967"/>
    </source>
</evidence>
<organism evidence="8 9">
    <name type="scientific">Candidatus Nitrospira inopinata</name>
    <dbReference type="NCBI Taxonomy" id="1715989"/>
    <lineage>
        <taxon>Bacteria</taxon>
        <taxon>Pseudomonadati</taxon>
        <taxon>Nitrospirota</taxon>
        <taxon>Nitrospiria</taxon>
        <taxon>Nitrospirales</taxon>
        <taxon>Nitrospiraceae</taxon>
        <taxon>Nitrospira</taxon>
    </lineage>
</organism>
<dbReference type="InterPro" id="IPR041193">
    <property type="entry name" value="CysA_C"/>
</dbReference>
<dbReference type="Pfam" id="PF17850">
    <property type="entry name" value="CysA_C_terminal"/>
    <property type="match status" value="1"/>
</dbReference>
<keyword evidence="9" id="KW-1185">Reference proteome</keyword>
<dbReference type="GO" id="GO:0055052">
    <property type="term" value="C:ATP-binding cassette (ABC) transporter complex, substrate-binding subunit-containing"/>
    <property type="evidence" value="ECO:0007669"/>
    <property type="project" value="TreeGrafter"/>
</dbReference>
<dbReference type="Proteomes" id="UP000066284">
    <property type="component" value="Chromosome 1"/>
</dbReference>
<evidence type="ECO:0000256" key="4">
    <source>
        <dbReference type="ARBA" id="ARBA00022840"/>
    </source>
</evidence>